<name>A0ABV1ME94_9MYCO</name>
<dbReference type="Proteomes" id="UP001485476">
    <property type="component" value="Unassembled WGS sequence"/>
</dbReference>
<dbReference type="EMBL" id="JBEEEP010000021">
    <property type="protein sequence ID" value="MEQ6320600.1"/>
    <property type="molecule type" value="Genomic_DNA"/>
</dbReference>
<evidence type="ECO:0000313" key="1">
    <source>
        <dbReference type="EMBL" id="MEQ6320600.1"/>
    </source>
</evidence>
<comment type="caution">
    <text evidence="1">The sequence shown here is derived from an EMBL/GenBank/DDBJ whole genome shotgun (WGS) entry which is preliminary data.</text>
</comment>
<evidence type="ECO:0000313" key="2">
    <source>
        <dbReference type="Proteomes" id="UP001485476"/>
    </source>
</evidence>
<proteinExistence type="predicted"/>
<keyword evidence="2" id="KW-1185">Reference proteome</keyword>
<accession>A0ABV1ME94</accession>
<dbReference type="RefSeq" id="WP_015288436.1">
    <property type="nucleotide sequence ID" value="NZ_JBEEEP010000021.1"/>
</dbReference>
<gene>
    <name evidence="1" type="ORF">ABDZ14_10020</name>
</gene>
<organism evidence="1 2">
    <name type="scientific">Mycobacterium canetti</name>
    <dbReference type="NCBI Taxonomy" id="78331"/>
    <lineage>
        <taxon>Bacteria</taxon>
        <taxon>Bacillati</taxon>
        <taxon>Actinomycetota</taxon>
        <taxon>Actinomycetes</taxon>
        <taxon>Mycobacteriales</taxon>
        <taxon>Mycobacteriaceae</taxon>
        <taxon>Mycobacterium</taxon>
        <taxon>Mycobacterium tuberculosis complex</taxon>
    </lineage>
</organism>
<reference evidence="1 2" key="1">
    <citation type="submission" date="2024-05" db="EMBL/GenBank/DDBJ databases">
        <title>Whole genome sequences of Mycobacterium canettii strains associated with human tuberculosis in Canada.</title>
        <authorList>
            <person name="Islam M.R."/>
            <person name="Soualhine H."/>
        </authorList>
    </citation>
    <scope>NUCLEOTIDE SEQUENCE [LARGE SCALE GENOMIC DNA]</scope>
    <source>
        <strain evidence="1 2">1901080</strain>
    </source>
</reference>
<sequence>MTNSAGPVPGLAAFIADLEKTVPVHLLPHIAKPEQVAVVMQTTPDSLAQDRYRRRGLPHVKIGGRVRYLRADVLKYLADNRIGGDVA</sequence>
<protein>
    <submittedName>
        <fullName evidence="1">Helix-turn-helix domain-containing protein</fullName>
    </submittedName>
</protein>